<accession>A0A0F9MPK4</accession>
<name>A0A0F9MPK4_9ZZZZ</name>
<dbReference type="AlphaFoldDB" id="A0A0F9MPK4"/>
<sequence>MKIRDLKKSIIKCNALSKIYIHIRQYENFEQYGVSKISSNPIHLELDVKKHRESTVEINELKNAIERYDDDTSFGFMIIDQRFNIQQMGEFDSAQLDRDGNLNVFGTVPPRPVL</sequence>
<comment type="caution">
    <text evidence="1">The sequence shown here is derived from an EMBL/GenBank/DDBJ whole genome shotgun (WGS) entry which is preliminary data.</text>
</comment>
<dbReference type="EMBL" id="LAZR01008443">
    <property type="protein sequence ID" value="KKM78735.1"/>
    <property type="molecule type" value="Genomic_DNA"/>
</dbReference>
<organism evidence="1">
    <name type="scientific">marine sediment metagenome</name>
    <dbReference type="NCBI Taxonomy" id="412755"/>
    <lineage>
        <taxon>unclassified sequences</taxon>
        <taxon>metagenomes</taxon>
        <taxon>ecological metagenomes</taxon>
    </lineage>
</organism>
<reference evidence="1" key="1">
    <citation type="journal article" date="2015" name="Nature">
        <title>Complex archaea that bridge the gap between prokaryotes and eukaryotes.</title>
        <authorList>
            <person name="Spang A."/>
            <person name="Saw J.H."/>
            <person name="Jorgensen S.L."/>
            <person name="Zaremba-Niedzwiedzka K."/>
            <person name="Martijn J."/>
            <person name="Lind A.E."/>
            <person name="van Eijk R."/>
            <person name="Schleper C."/>
            <person name="Guy L."/>
            <person name="Ettema T.J."/>
        </authorList>
    </citation>
    <scope>NUCLEOTIDE SEQUENCE</scope>
</reference>
<evidence type="ECO:0000313" key="1">
    <source>
        <dbReference type="EMBL" id="KKM78735.1"/>
    </source>
</evidence>
<proteinExistence type="predicted"/>
<gene>
    <name evidence="1" type="ORF">LCGC14_1357020</name>
</gene>
<protein>
    <submittedName>
        <fullName evidence="1">Uncharacterized protein</fullName>
    </submittedName>
</protein>